<dbReference type="InterPro" id="IPR041408">
    <property type="entry name" value="Hcp_Tssd"/>
</dbReference>
<gene>
    <name evidence="2" type="ORF">Mucpa_0667</name>
</gene>
<name>H1Y6A5_9SPHI</name>
<dbReference type="eggNOG" id="ENOG5033KG7">
    <property type="taxonomic scope" value="Bacteria"/>
</dbReference>
<dbReference type="Proteomes" id="UP000002774">
    <property type="component" value="Chromosome"/>
</dbReference>
<accession>H1Y6A5</accession>
<sequence length="169" mass="18542">MKNLTALLIAFIFLSVTFTKATYAQNEENRMKMQMTISYGGKTIVTELNSVATALTRGYDEQPAAPAVKDSLKSKLPANPGTVYLTVDAKKIGDELLTVFAKKQNHFDGSISIVDSYGKNPPRTIKFKRASLYSYSEQLSTGTYSDSFGAYAISLNCQEISINGITIEQ</sequence>
<dbReference type="Pfam" id="PF17642">
    <property type="entry name" value="TssD"/>
    <property type="match status" value="1"/>
</dbReference>
<keyword evidence="1" id="KW-0732">Signal</keyword>
<protein>
    <submittedName>
        <fullName evidence="2">Uncharacterized protein</fullName>
    </submittedName>
</protein>
<organism evidence="2 3">
    <name type="scientific">Mucilaginibacter paludis DSM 18603</name>
    <dbReference type="NCBI Taxonomy" id="714943"/>
    <lineage>
        <taxon>Bacteria</taxon>
        <taxon>Pseudomonadati</taxon>
        <taxon>Bacteroidota</taxon>
        <taxon>Sphingobacteriia</taxon>
        <taxon>Sphingobacteriales</taxon>
        <taxon>Sphingobacteriaceae</taxon>
        <taxon>Mucilaginibacter</taxon>
    </lineage>
</organism>
<keyword evidence="3" id="KW-1185">Reference proteome</keyword>
<dbReference type="HOGENOM" id="CLU_1719098_0_0_10"/>
<reference evidence="2" key="1">
    <citation type="submission" date="2011-09" db="EMBL/GenBank/DDBJ databases">
        <title>The permanent draft genome of Mucilaginibacter paludis DSM 18603.</title>
        <authorList>
            <consortium name="US DOE Joint Genome Institute (JGI-PGF)"/>
            <person name="Lucas S."/>
            <person name="Han J."/>
            <person name="Lapidus A."/>
            <person name="Bruce D."/>
            <person name="Goodwin L."/>
            <person name="Pitluck S."/>
            <person name="Peters L."/>
            <person name="Kyrpides N."/>
            <person name="Mavromatis K."/>
            <person name="Ivanova N."/>
            <person name="Mikhailova N."/>
            <person name="Held B."/>
            <person name="Detter J.C."/>
            <person name="Tapia R."/>
            <person name="Han C."/>
            <person name="Land M."/>
            <person name="Hauser L."/>
            <person name="Markowitz V."/>
            <person name="Cheng J.-F."/>
            <person name="Hugenholtz P."/>
            <person name="Woyke T."/>
            <person name="Wu D."/>
            <person name="Tindall B."/>
            <person name="Brambilla E."/>
            <person name="Klenk H.-P."/>
            <person name="Eisen J.A."/>
        </authorList>
    </citation>
    <scope>NUCLEOTIDE SEQUENCE [LARGE SCALE GENOMIC DNA]</scope>
    <source>
        <strain evidence="2">DSM 18603</strain>
    </source>
</reference>
<dbReference type="EMBL" id="CM001403">
    <property type="protein sequence ID" value="EHQ24853.1"/>
    <property type="molecule type" value="Genomic_DNA"/>
</dbReference>
<evidence type="ECO:0000313" key="2">
    <source>
        <dbReference type="EMBL" id="EHQ24853.1"/>
    </source>
</evidence>
<dbReference type="RefSeq" id="WP_008504437.1">
    <property type="nucleotide sequence ID" value="NZ_CM001403.1"/>
</dbReference>
<evidence type="ECO:0000256" key="1">
    <source>
        <dbReference type="SAM" id="SignalP"/>
    </source>
</evidence>
<feature type="signal peptide" evidence="1">
    <location>
        <begin position="1"/>
        <end position="21"/>
    </location>
</feature>
<dbReference type="AlphaFoldDB" id="H1Y6A5"/>
<proteinExistence type="predicted"/>
<feature type="chain" id="PRO_5003557086" evidence="1">
    <location>
        <begin position="22"/>
        <end position="169"/>
    </location>
</feature>
<dbReference type="GO" id="GO:0033104">
    <property type="term" value="C:type VI protein secretion system complex"/>
    <property type="evidence" value="ECO:0007669"/>
    <property type="project" value="InterPro"/>
</dbReference>
<dbReference type="STRING" id="714943.Mucpa_0667"/>
<evidence type="ECO:0000313" key="3">
    <source>
        <dbReference type="Proteomes" id="UP000002774"/>
    </source>
</evidence>